<evidence type="ECO:0000313" key="6">
    <source>
        <dbReference type="EMBL" id="KAL3082269.1"/>
    </source>
</evidence>
<dbReference type="EMBL" id="JBICBT010001113">
    <property type="protein sequence ID" value="KAL3082267.1"/>
    <property type="molecule type" value="Genomic_DNA"/>
</dbReference>
<evidence type="ECO:0000313" key="7">
    <source>
        <dbReference type="Proteomes" id="UP001620626"/>
    </source>
</evidence>
<accession>A0ABD2ISH1</accession>
<evidence type="ECO:0000313" key="5">
    <source>
        <dbReference type="EMBL" id="KAL3082268.1"/>
    </source>
</evidence>
<organism evidence="3 7">
    <name type="scientific">Heterodera trifolii</name>
    <dbReference type="NCBI Taxonomy" id="157864"/>
    <lineage>
        <taxon>Eukaryota</taxon>
        <taxon>Metazoa</taxon>
        <taxon>Ecdysozoa</taxon>
        <taxon>Nematoda</taxon>
        <taxon>Chromadorea</taxon>
        <taxon>Rhabditida</taxon>
        <taxon>Tylenchina</taxon>
        <taxon>Tylenchomorpha</taxon>
        <taxon>Tylenchoidea</taxon>
        <taxon>Heteroderidae</taxon>
        <taxon>Heteroderinae</taxon>
        <taxon>Heterodera</taxon>
    </lineage>
</organism>
<feature type="coiled-coil region" evidence="1">
    <location>
        <begin position="140"/>
        <end position="199"/>
    </location>
</feature>
<evidence type="ECO:0000313" key="3">
    <source>
        <dbReference type="EMBL" id="KAL3082266.1"/>
    </source>
</evidence>
<reference evidence="3 7" key="1">
    <citation type="submission" date="2024-10" db="EMBL/GenBank/DDBJ databases">
        <authorList>
            <person name="Kim D."/>
        </authorList>
    </citation>
    <scope>NUCLEOTIDE SEQUENCE [LARGE SCALE GENOMIC DNA]</scope>
    <source>
        <strain evidence="3">BH-2024</strain>
    </source>
</reference>
<evidence type="ECO:0008006" key="8">
    <source>
        <dbReference type="Google" id="ProtNLM"/>
    </source>
</evidence>
<feature type="signal peptide" evidence="2">
    <location>
        <begin position="1"/>
        <end position="22"/>
    </location>
</feature>
<gene>
    <name evidence="3" type="ORF">niasHT_033071</name>
    <name evidence="4" type="ORF">niasHT_033072</name>
    <name evidence="5" type="ORF">niasHT_033073</name>
    <name evidence="6" type="ORF">niasHT_033074</name>
</gene>
<protein>
    <recommendedName>
        <fullName evidence="8">Effector protein</fullName>
    </recommendedName>
</protein>
<evidence type="ECO:0000256" key="2">
    <source>
        <dbReference type="SAM" id="SignalP"/>
    </source>
</evidence>
<sequence>MFPTIASLVIIAEMLLLANVEAMPAKEKSETVASVKAMPLEPITINAYCKRDELGKLVPVYYHVYRLLKDCKYLGYVQQEVKNLNEGIVCEFTFKPPKIVSTNTEKQCVNYIYKKDENTERLLNIQHKAYKQMIEYKGTNKEEMNKKRQLINEADEALYEHVHLQDNMKGAKEALEKYIKKMDTEMEKEKEKKRRENEEE</sequence>
<proteinExistence type="predicted"/>
<dbReference type="EMBL" id="JBICBT010001113">
    <property type="protein sequence ID" value="KAL3082266.1"/>
    <property type="molecule type" value="Genomic_DNA"/>
</dbReference>
<keyword evidence="2" id="KW-0732">Signal</keyword>
<evidence type="ECO:0000313" key="4">
    <source>
        <dbReference type="EMBL" id="KAL3082267.1"/>
    </source>
</evidence>
<feature type="chain" id="PRO_5044724127" description="Effector protein" evidence="2">
    <location>
        <begin position="23"/>
        <end position="200"/>
    </location>
</feature>
<dbReference type="Proteomes" id="UP001620626">
    <property type="component" value="Unassembled WGS sequence"/>
</dbReference>
<comment type="caution">
    <text evidence="3">The sequence shown here is derived from an EMBL/GenBank/DDBJ whole genome shotgun (WGS) entry which is preliminary data.</text>
</comment>
<dbReference type="AlphaFoldDB" id="A0ABD2ISH1"/>
<dbReference type="EMBL" id="JBICBT010001113">
    <property type="protein sequence ID" value="KAL3082269.1"/>
    <property type="molecule type" value="Genomic_DNA"/>
</dbReference>
<evidence type="ECO:0000256" key="1">
    <source>
        <dbReference type="SAM" id="Coils"/>
    </source>
</evidence>
<name>A0ABD2ISH1_9BILA</name>
<dbReference type="EMBL" id="JBICBT010001113">
    <property type="protein sequence ID" value="KAL3082268.1"/>
    <property type="molecule type" value="Genomic_DNA"/>
</dbReference>
<keyword evidence="1" id="KW-0175">Coiled coil</keyword>
<keyword evidence="7" id="KW-1185">Reference proteome</keyword>